<keyword evidence="1" id="KW-1133">Transmembrane helix</keyword>
<proteinExistence type="predicted"/>
<sequence>MSTLGLVRLPGPQRSQPERTLDADTLFDLLRILFGCASGLGAVIGLFVAYLRQRTMDHEAQRENIRLAAVALLWRGARPPRADGAASE</sequence>
<dbReference type="EMBL" id="JACHJT010000001">
    <property type="protein sequence ID" value="MBB4929972.1"/>
    <property type="molecule type" value="Genomic_DNA"/>
</dbReference>
<evidence type="ECO:0000313" key="2">
    <source>
        <dbReference type="EMBL" id="MBB4929972.1"/>
    </source>
</evidence>
<name>A0A7W7RDG2_9ACTN</name>
<keyword evidence="1" id="KW-0472">Membrane</keyword>
<keyword evidence="3" id="KW-1185">Reference proteome</keyword>
<dbReference type="AlphaFoldDB" id="A0A7W7RDG2"/>
<reference evidence="2 3" key="1">
    <citation type="submission" date="2020-08" db="EMBL/GenBank/DDBJ databases">
        <title>Sequencing the genomes of 1000 actinobacteria strains.</title>
        <authorList>
            <person name="Klenk H.-P."/>
        </authorList>
    </citation>
    <scope>NUCLEOTIDE SEQUENCE [LARGE SCALE GENOMIC DNA]</scope>
    <source>
        <strain evidence="2 3">DSM 102030</strain>
    </source>
</reference>
<dbReference type="RefSeq" id="WP_184574846.1">
    <property type="nucleotide sequence ID" value="NZ_JACHJT010000001.1"/>
</dbReference>
<protein>
    <submittedName>
        <fullName evidence="2">NhaP-type Na+/H+ or K+/H+ antiporter</fullName>
    </submittedName>
</protein>
<organism evidence="2 3">
    <name type="scientific">Lipingzhangella halophila</name>
    <dbReference type="NCBI Taxonomy" id="1783352"/>
    <lineage>
        <taxon>Bacteria</taxon>
        <taxon>Bacillati</taxon>
        <taxon>Actinomycetota</taxon>
        <taxon>Actinomycetes</taxon>
        <taxon>Streptosporangiales</taxon>
        <taxon>Nocardiopsidaceae</taxon>
        <taxon>Lipingzhangella</taxon>
    </lineage>
</organism>
<comment type="caution">
    <text evidence="2">The sequence shown here is derived from an EMBL/GenBank/DDBJ whole genome shotgun (WGS) entry which is preliminary data.</text>
</comment>
<evidence type="ECO:0000256" key="1">
    <source>
        <dbReference type="SAM" id="Phobius"/>
    </source>
</evidence>
<dbReference type="Proteomes" id="UP000523007">
    <property type="component" value="Unassembled WGS sequence"/>
</dbReference>
<gene>
    <name evidence="2" type="ORF">F4561_000792</name>
</gene>
<accession>A0A7W7RDG2</accession>
<feature type="transmembrane region" description="Helical" evidence="1">
    <location>
        <begin position="29"/>
        <end position="51"/>
    </location>
</feature>
<evidence type="ECO:0000313" key="3">
    <source>
        <dbReference type="Proteomes" id="UP000523007"/>
    </source>
</evidence>
<keyword evidence="1" id="KW-0812">Transmembrane</keyword>